<gene>
    <name evidence="2" type="primary">NCAS0H02910</name>
    <name evidence="2" type="ordered locus">NCAS_0H02910</name>
</gene>
<dbReference type="GeneID" id="96905278"/>
<name>G0VJC2_NAUCA</name>
<dbReference type="RefSeq" id="XP_003677948.1">
    <property type="nucleotide sequence ID" value="XM_003677900.1"/>
</dbReference>
<dbReference type="PANTHER" id="PTHR28153:SF1">
    <property type="entry name" value="DUF4484 DOMAIN-CONTAINING PROTEIN"/>
    <property type="match status" value="1"/>
</dbReference>
<dbReference type="InterPro" id="IPR018626">
    <property type="entry name" value="LCHN/Anr2"/>
</dbReference>
<dbReference type="STRING" id="1064592.G0VJC2"/>
<dbReference type="Proteomes" id="UP000001640">
    <property type="component" value="Chromosome 8"/>
</dbReference>
<evidence type="ECO:0000313" key="3">
    <source>
        <dbReference type="Proteomes" id="UP000001640"/>
    </source>
</evidence>
<dbReference type="InterPro" id="IPR028115">
    <property type="entry name" value="DUF4484"/>
</dbReference>
<dbReference type="GO" id="GO:0005811">
    <property type="term" value="C:lipid droplet"/>
    <property type="evidence" value="ECO:0007669"/>
    <property type="project" value="EnsemblFungi"/>
</dbReference>
<reference key="2">
    <citation type="submission" date="2011-08" db="EMBL/GenBank/DDBJ databases">
        <title>Genome sequence of Naumovozyma castellii.</title>
        <authorList>
            <person name="Gordon J.L."/>
            <person name="Armisen D."/>
            <person name="Proux-Wera E."/>
            <person name="OhEigeartaigh S.S."/>
            <person name="Byrne K.P."/>
            <person name="Wolfe K.H."/>
        </authorList>
    </citation>
    <scope>NUCLEOTIDE SEQUENCE</scope>
    <source>
        <strain>Type strain:CBS 4309</strain>
    </source>
</reference>
<accession>G0VJC2</accession>
<dbReference type="EMBL" id="HE576759">
    <property type="protein sequence ID" value="CCC71601.1"/>
    <property type="molecule type" value="Genomic_DNA"/>
</dbReference>
<protein>
    <recommendedName>
        <fullName evidence="1">DUF4484 domain-containing protein</fullName>
    </recommendedName>
</protein>
<dbReference type="InParanoid" id="G0VJC2"/>
<keyword evidence="3" id="KW-1185">Reference proteome</keyword>
<dbReference type="eggNOG" id="KOG4704">
    <property type="taxonomic scope" value="Eukaryota"/>
</dbReference>
<dbReference type="PANTHER" id="PTHR28153">
    <property type="entry name" value="PROTEIN, PUTATIVE-RELATED"/>
    <property type="match status" value="1"/>
</dbReference>
<dbReference type="Pfam" id="PF09804">
    <property type="entry name" value="DENND11"/>
    <property type="match status" value="2"/>
</dbReference>
<organism evidence="2 3">
    <name type="scientific">Naumovozyma castellii</name>
    <name type="common">Yeast</name>
    <name type="synonym">Saccharomyces castellii</name>
    <dbReference type="NCBI Taxonomy" id="27288"/>
    <lineage>
        <taxon>Eukaryota</taxon>
        <taxon>Fungi</taxon>
        <taxon>Dikarya</taxon>
        <taxon>Ascomycota</taxon>
        <taxon>Saccharomycotina</taxon>
        <taxon>Saccharomycetes</taxon>
        <taxon>Saccharomycetales</taxon>
        <taxon>Saccharomycetaceae</taxon>
        <taxon>Naumovozyma</taxon>
    </lineage>
</organism>
<dbReference type="FunCoup" id="G0VJC2">
    <property type="interactions" value="43"/>
</dbReference>
<feature type="domain" description="DUF4484" evidence="1">
    <location>
        <begin position="439"/>
        <end position="487"/>
    </location>
</feature>
<dbReference type="Pfam" id="PF14831">
    <property type="entry name" value="DUF4484"/>
    <property type="match status" value="1"/>
</dbReference>
<evidence type="ECO:0000313" key="2">
    <source>
        <dbReference type="EMBL" id="CCC71601.1"/>
    </source>
</evidence>
<dbReference type="KEGG" id="ncs:NCAS_0H02910"/>
<proteinExistence type="predicted"/>
<dbReference type="HOGENOM" id="CLU_019791_0_0_1"/>
<dbReference type="AlphaFoldDB" id="G0VJC2"/>
<dbReference type="InterPro" id="IPR053056">
    <property type="entry name" value="Lipid_Metab_Assoc_Protein"/>
</dbReference>
<dbReference type="OrthoDB" id="2152680at2759"/>
<dbReference type="OMA" id="GYTIVWK"/>
<reference evidence="2 3" key="1">
    <citation type="journal article" date="2011" name="Proc. Natl. Acad. Sci. U.S.A.">
        <title>Evolutionary erosion of yeast sex chromosomes by mating-type switching accidents.</title>
        <authorList>
            <person name="Gordon J.L."/>
            <person name="Armisen D."/>
            <person name="Proux-Wera E."/>
            <person name="Oheigeartaigh S.S."/>
            <person name="Byrne K.P."/>
            <person name="Wolfe K.H."/>
        </authorList>
    </citation>
    <scope>NUCLEOTIDE SEQUENCE [LARGE SCALE GENOMIC DNA]</scope>
    <source>
        <strain evidence="3">ATCC 76901 / BCRC 22586 / CBS 4309 / NBRC 1992 / NRRL Y-12630</strain>
    </source>
</reference>
<evidence type="ECO:0000259" key="1">
    <source>
        <dbReference type="Pfam" id="PF14831"/>
    </source>
</evidence>
<sequence>MLATQVDKSDLRESSTKFVHQMDQVEQLPIIGIFLTQFDVKKGNTLVWSQLQQSNDTNEQAIFKNIEFKTLPSGIHERMDDHVFFTIPKENENNENNNDYYYGVSFFKQNGLDFMGIHQQIDRKQVKMYSIGVIIDPSLQAMFNPFQISCLGMYLNPLESLLSNWMADGKENDFTLLEDFLKEYGGDKPLPIVENAKYGMIDDLPVWVKRFGPSIFTIWKLCLLRKRIIIINPAGSSNYACNLLCFWISLLQKIAHDNNMIRTLYTVGVMDIDHLKQLSDKKIGFIACSNDEILIEKTELYDYVIKLPTVFFYKSAEIIIETNQGKAIKATQYESNKYEVLVRDCLHGSIIIPETYLPVVEPMSWLQFIIDSLYWIATAGTIQPPFELNLDATKILQWGSGSLPPEHPDRKDGELVLLLQYFHFSKIALYNKLETILDENESLDSDKPVHLTRFTLHELGLDCFSGQDADFIKELSIEWFNREVSINYFNFYGMFY</sequence>